<organism evidence="1 2">
    <name type="scientific">Entomophthora muscae</name>
    <dbReference type="NCBI Taxonomy" id="34485"/>
    <lineage>
        <taxon>Eukaryota</taxon>
        <taxon>Fungi</taxon>
        <taxon>Fungi incertae sedis</taxon>
        <taxon>Zoopagomycota</taxon>
        <taxon>Entomophthoromycotina</taxon>
        <taxon>Entomophthoromycetes</taxon>
        <taxon>Entomophthorales</taxon>
        <taxon>Entomophthoraceae</taxon>
        <taxon>Entomophthora</taxon>
    </lineage>
</organism>
<evidence type="ECO:0000313" key="2">
    <source>
        <dbReference type="Proteomes" id="UP001165960"/>
    </source>
</evidence>
<reference evidence="1" key="1">
    <citation type="submission" date="2022-04" db="EMBL/GenBank/DDBJ databases">
        <title>Genome of the entomopathogenic fungus Entomophthora muscae.</title>
        <authorList>
            <person name="Elya C."/>
            <person name="Lovett B.R."/>
            <person name="Lee E."/>
            <person name="Macias A.M."/>
            <person name="Hajek A.E."/>
            <person name="De Bivort B.L."/>
            <person name="Kasson M.T."/>
            <person name="De Fine Licht H.H."/>
            <person name="Stajich J.E."/>
        </authorList>
    </citation>
    <scope>NUCLEOTIDE SEQUENCE</scope>
    <source>
        <strain evidence="1">Berkeley</strain>
    </source>
</reference>
<gene>
    <name evidence="1" type="ORF">DSO57_1019400</name>
</gene>
<dbReference type="EMBL" id="QTSX02000797">
    <property type="protein sequence ID" value="KAJ9084896.1"/>
    <property type="molecule type" value="Genomic_DNA"/>
</dbReference>
<comment type="caution">
    <text evidence="1">The sequence shown here is derived from an EMBL/GenBank/DDBJ whole genome shotgun (WGS) entry which is preliminary data.</text>
</comment>
<evidence type="ECO:0000313" key="1">
    <source>
        <dbReference type="EMBL" id="KAJ9084896.1"/>
    </source>
</evidence>
<name>A0ACC2UED8_9FUNG</name>
<keyword evidence="2" id="KW-1185">Reference proteome</keyword>
<accession>A0ACC2UED8</accession>
<protein>
    <submittedName>
        <fullName evidence="1">Uncharacterized protein</fullName>
    </submittedName>
</protein>
<sequence length="113" mass="12342">MASLLSQAVVCVYLYLLPRLCPNFVPGVDRDTLVTVGLGCLGVKTQRLGKYLSQTRRQIGSLETCEPCHGWIDRHHQSKDFGVHVIASKITGEIRGYVVYTGVYGYGLGGVGQ</sequence>
<proteinExistence type="predicted"/>
<dbReference type="Proteomes" id="UP001165960">
    <property type="component" value="Unassembled WGS sequence"/>
</dbReference>